<dbReference type="Proteomes" id="UP001176961">
    <property type="component" value="Unassembled WGS sequence"/>
</dbReference>
<sequence>MPKKEVYRSKQKLSCEEKRKMTSNEKHQPYRCCKETARIEEPRKQYVKEGDLCRQFKDAVHIGKTLKEGIMYDFDIKYIEKRGKASQYMAEEFAYWMMEDPRYKDHFRGSKENLFKVGQFRVVY</sequence>
<dbReference type="EMBL" id="CATQJL010000112">
    <property type="protein sequence ID" value="CAJ0592724.1"/>
    <property type="molecule type" value="Genomic_DNA"/>
</dbReference>
<evidence type="ECO:0000313" key="2">
    <source>
        <dbReference type="Proteomes" id="UP001176961"/>
    </source>
</evidence>
<name>A0AA36DS23_CYLNA</name>
<protein>
    <submittedName>
        <fullName evidence="1">Uncharacterized protein</fullName>
    </submittedName>
</protein>
<reference evidence="1" key="1">
    <citation type="submission" date="2023-07" db="EMBL/GenBank/DDBJ databases">
        <authorList>
            <consortium name="CYATHOMIX"/>
        </authorList>
    </citation>
    <scope>NUCLEOTIDE SEQUENCE</scope>
    <source>
        <strain evidence="1">N/A</strain>
    </source>
</reference>
<dbReference type="AlphaFoldDB" id="A0AA36DS23"/>
<organism evidence="1 2">
    <name type="scientific">Cylicocyclus nassatus</name>
    <name type="common">Nematode worm</name>
    <dbReference type="NCBI Taxonomy" id="53992"/>
    <lineage>
        <taxon>Eukaryota</taxon>
        <taxon>Metazoa</taxon>
        <taxon>Ecdysozoa</taxon>
        <taxon>Nematoda</taxon>
        <taxon>Chromadorea</taxon>
        <taxon>Rhabditida</taxon>
        <taxon>Rhabditina</taxon>
        <taxon>Rhabditomorpha</taxon>
        <taxon>Strongyloidea</taxon>
        <taxon>Strongylidae</taxon>
        <taxon>Cylicocyclus</taxon>
    </lineage>
</organism>
<gene>
    <name evidence="1" type="ORF">CYNAS_LOCUS4707</name>
</gene>
<evidence type="ECO:0000313" key="1">
    <source>
        <dbReference type="EMBL" id="CAJ0592724.1"/>
    </source>
</evidence>
<keyword evidence="2" id="KW-1185">Reference proteome</keyword>
<accession>A0AA36DS23</accession>
<comment type="caution">
    <text evidence="1">The sequence shown here is derived from an EMBL/GenBank/DDBJ whole genome shotgun (WGS) entry which is preliminary data.</text>
</comment>
<proteinExistence type="predicted"/>